<keyword evidence="2" id="KW-1185">Reference proteome</keyword>
<proteinExistence type="predicted"/>
<protein>
    <submittedName>
        <fullName evidence="1">Uncharacterized protein</fullName>
    </submittedName>
</protein>
<sequence length="56" mass="6745">MNSKKDLEFTLENDLTKREITITLLPGHNSITLPEAWVYMLINQLKDHIHEWKRLR</sequence>
<evidence type="ECO:0000313" key="2">
    <source>
        <dbReference type="Proteomes" id="UP000199158"/>
    </source>
</evidence>
<dbReference type="Proteomes" id="UP000199158">
    <property type="component" value="Unassembled WGS sequence"/>
</dbReference>
<accession>A0A1H8A173</accession>
<name>A0A1H8A173_9FIRM</name>
<gene>
    <name evidence="1" type="ORF">SAMN05216180_1048</name>
</gene>
<reference evidence="1 2" key="1">
    <citation type="submission" date="2016-10" db="EMBL/GenBank/DDBJ databases">
        <authorList>
            <person name="de Groot N.N."/>
        </authorList>
    </citation>
    <scope>NUCLEOTIDE SEQUENCE [LARGE SCALE GENOMIC DNA]</scope>
    <source>
        <strain evidence="1 2">CGMCC 1.5070</strain>
    </source>
</reference>
<organism evidence="1 2">
    <name type="scientific">Hydrogenoanaerobacterium saccharovorans</name>
    <dbReference type="NCBI Taxonomy" id="474960"/>
    <lineage>
        <taxon>Bacteria</taxon>
        <taxon>Bacillati</taxon>
        <taxon>Bacillota</taxon>
        <taxon>Clostridia</taxon>
        <taxon>Eubacteriales</taxon>
        <taxon>Oscillospiraceae</taxon>
        <taxon>Hydrogenoanaerobacterium</taxon>
    </lineage>
</organism>
<dbReference type="EMBL" id="FOCG01000001">
    <property type="protein sequence ID" value="SEM64460.1"/>
    <property type="molecule type" value="Genomic_DNA"/>
</dbReference>
<dbReference type="STRING" id="474960.SAMN05216180_1048"/>
<dbReference type="AlphaFoldDB" id="A0A1H8A173"/>
<evidence type="ECO:0000313" key="1">
    <source>
        <dbReference type="EMBL" id="SEM64460.1"/>
    </source>
</evidence>